<gene>
    <name evidence="1" type="ORF">CDO51_09100</name>
</gene>
<protein>
    <recommendedName>
        <fullName evidence="3">Apea-like HEPN domain-containing protein</fullName>
    </recommendedName>
</protein>
<keyword evidence="2" id="KW-1185">Reference proteome</keyword>
<dbReference type="EMBL" id="NIQC01000020">
    <property type="protein sequence ID" value="OWZ83366.1"/>
    <property type="molecule type" value="Genomic_DNA"/>
</dbReference>
<accession>A0A226BWI8</accession>
<evidence type="ECO:0000313" key="2">
    <source>
        <dbReference type="Proteomes" id="UP000214588"/>
    </source>
</evidence>
<evidence type="ECO:0000313" key="1">
    <source>
        <dbReference type="EMBL" id="OWZ83366.1"/>
    </source>
</evidence>
<organism evidence="1 2">
    <name type="scientific">Natranaerobius trueperi</name>
    <dbReference type="NCBI Taxonomy" id="759412"/>
    <lineage>
        <taxon>Bacteria</taxon>
        <taxon>Bacillati</taxon>
        <taxon>Bacillota</taxon>
        <taxon>Clostridia</taxon>
        <taxon>Natranaerobiales</taxon>
        <taxon>Natranaerobiaceae</taxon>
        <taxon>Natranaerobius</taxon>
    </lineage>
</organism>
<reference evidence="1 2" key="1">
    <citation type="submission" date="2017-06" db="EMBL/GenBank/DDBJ databases">
        <title>Draft Genome Sequence of Natranaerobius trueperi halophilic, alkalithermophilic bacteria from soda lakes.</title>
        <authorList>
            <person name="Zhao B."/>
        </authorList>
    </citation>
    <scope>NUCLEOTIDE SEQUENCE [LARGE SCALE GENOMIC DNA]</scope>
    <source>
        <strain evidence="1 2">DSM 18760</strain>
    </source>
</reference>
<evidence type="ECO:0008006" key="3">
    <source>
        <dbReference type="Google" id="ProtNLM"/>
    </source>
</evidence>
<dbReference type="Proteomes" id="UP000214588">
    <property type="component" value="Unassembled WGS sequence"/>
</dbReference>
<sequence length="518" mass="61193">MAKTQQENILNEIDLSICEHPIFEHGQLKDESVHLRKALTSSNNRESLEPIISSLVKKIENYSLIRYHIDAIKLIYSDSSKRKYHKIDRLLESLLCELLNEGHSVRYLHNWSKGVSMSEKTFHEFLDSIIDNLGPEKRQEYQCYLSFELPKDGSPVKSFNNIIYLERPDDCNDDRWGGFFDSDFDYASVKVDASDFQYAADLAGYVLENFLKTIDLCNRSKSGKERAYDPSIMTEILVITKDNQVHKTRRVKAYGPIELKNVADFIKLMDFQRPINTNTYQKINRAVYWSVQSNQPYIEASLTNLWSSMESLFSDFDGRIIDRLTRFVPYYWGMYYMETYTGVMRNHLRQLERQYKHQDGHVLAAVSKEEDFSKNNVAEFLVNNYEELLALCERADVFKRLLTDYVSLWIDEGKLYRRIKRISKEAQFDLQRIYRLRNKLVHQAYIAPIEMASNVKQLQFYFKITMNNIIFNYTRCPKLTMEEILITKEESYKQYLETIKGDVNGQFDEIIYPKHLYI</sequence>
<dbReference type="AlphaFoldDB" id="A0A226BWI8"/>
<comment type="caution">
    <text evidence="1">The sequence shown here is derived from an EMBL/GenBank/DDBJ whole genome shotgun (WGS) entry which is preliminary data.</text>
</comment>
<proteinExistence type="predicted"/>
<name>A0A226BWI8_9FIRM</name>